<dbReference type="Proteomes" id="UP000594903">
    <property type="component" value="Chromosome"/>
</dbReference>
<dbReference type="EMBL" id="CP065725">
    <property type="protein sequence ID" value="QPT39051.1"/>
    <property type="molecule type" value="Genomic_DNA"/>
</dbReference>
<dbReference type="EC" id="1.11.1.10" evidence="3"/>
<keyword evidence="3" id="KW-0560">Oxidoreductase</keyword>
<protein>
    <submittedName>
        <fullName evidence="2">Alpha/beta hydrolase</fullName>
    </submittedName>
    <submittedName>
        <fullName evidence="3">Non-heme chloroperoxidase</fullName>
        <ecNumber evidence="3">1.11.1.10</ecNumber>
    </submittedName>
</protein>
<evidence type="ECO:0000259" key="1">
    <source>
        <dbReference type="Pfam" id="PF12697"/>
    </source>
</evidence>
<reference evidence="2 5" key="2">
    <citation type="submission" date="2020-12" db="EMBL/GenBank/DDBJ databases">
        <title>FDA dAtabase for Regulatory Grade micrObial Sequences (FDA-ARGOS): Supporting development and validation of Infectious Disease Dx tests.</title>
        <authorList>
            <person name="Sproer C."/>
            <person name="Gronow S."/>
            <person name="Severitt S."/>
            <person name="Schroder I."/>
            <person name="Tallon L."/>
            <person name="Sadzewicz L."/>
            <person name="Zhao X."/>
            <person name="Boylan J."/>
            <person name="Ott S."/>
            <person name="Bowen H."/>
            <person name="Vavikolanu K."/>
            <person name="Mehta A."/>
            <person name="Aluvathingal J."/>
            <person name="Nadendla S."/>
            <person name="Lowell S."/>
            <person name="Myers T."/>
            <person name="Yan Y."/>
            <person name="Sichtig H."/>
        </authorList>
    </citation>
    <scope>NUCLEOTIDE SEQUENCE [LARGE SCALE GENOMIC DNA]</scope>
    <source>
        <strain evidence="2 5">FDAARGOS_872</strain>
    </source>
</reference>
<name>A0A378XHA2_9BURK</name>
<keyword evidence="2" id="KW-0378">Hydrolase</keyword>
<keyword evidence="5" id="KW-1185">Reference proteome</keyword>
<accession>A0A378XHA2</accession>
<dbReference type="SUPFAM" id="SSF53474">
    <property type="entry name" value="alpha/beta-Hydrolases"/>
    <property type="match status" value="1"/>
</dbReference>
<evidence type="ECO:0000313" key="3">
    <source>
        <dbReference type="EMBL" id="SUA54642.1"/>
    </source>
</evidence>
<dbReference type="InterPro" id="IPR000073">
    <property type="entry name" value="AB_hydrolase_1"/>
</dbReference>
<dbReference type="RefSeq" id="WP_018573792.1">
    <property type="nucleotide sequence ID" value="NZ_CP065725.1"/>
</dbReference>
<keyword evidence="3" id="KW-0575">Peroxidase</keyword>
<dbReference type="PANTHER" id="PTHR43194">
    <property type="entry name" value="HYDROLASE ALPHA/BETA FOLD FAMILY"/>
    <property type="match status" value="1"/>
</dbReference>
<dbReference type="Gene3D" id="3.40.50.1820">
    <property type="entry name" value="alpha/beta hydrolase"/>
    <property type="match status" value="1"/>
</dbReference>
<evidence type="ECO:0000313" key="4">
    <source>
        <dbReference type="Proteomes" id="UP000254603"/>
    </source>
</evidence>
<evidence type="ECO:0000313" key="2">
    <source>
        <dbReference type="EMBL" id="QPT39051.1"/>
    </source>
</evidence>
<feature type="domain" description="AB hydrolase-1" evidence="1">
    <location>
        <begin position="34"/>
        <end position="272"/>
    </location>
</feature>
<dbReference type="PANTHER" id="PTHR43194:SF2">
    <property type="entry name" value="PEROXISOMAL MEMBRANE PROTEIN LPX1"/>
    <property type="match status" value="1"/>
</dbReference>
<dbReference type="AlphaFoldDB" id="A0A378XHA2"/>
<sequence length="286" mass="32107">MSSENRLTLKDGTTIFYRDSHPEGYEGLTVIALAGLTRNSQDFDYLAAHFDPAIRLLRIDSRGRGHSDWTDYTTYTVPQESADVLEVMDQLGIERAAFIGTSRGGLISMTLAYAALDRIVGVLFNDIGPVLELEGLRKIGDYLGVLPEVKTLEEMADVLKASRVGFYRVPDSRWLEEAEKQYLQGENGIELFYDPALRKGFVESMVDVDEVPPIWPLFDLLQDKPLAVIRGENSDLLSAETVVEMQKRHPGMLACTLKDRAHVPFLDEPEALETIRAWLDQCQQAV</sequence>
<evidence type="ECO:0000313" key="5">
    <source>
        <dbReference type="Proteomes" id="UP000594903"/>
    </source>
</evidence>
<organism evidence="3 4">
    <name type="scientific">Oligella ureolytica</name>
    <dbReference type="NCBI Taxonomy" id="90244"/>
    <lineage>
        <taxon>Bacteria</taxon>
        <taxon>Pseudomonadati</taxon>
        <taxon>Pseudomonadota</taxon>
        <taxon>Betaproteobacteria</taxon>
        <taxon>Burkholderiales</taxon>
        <taxon>Alcaligenaceae</taxon>
        <taxon>Oligella</taxon>
    </lineage>
</organism>
<dbReference type="GO" id="GO:0016787">
    <property type="term" value="F:hydrolase activity"/>
    <property type="evidence" value="ECO:0007669"/>
    <property type="project" value="UniProtKB-KW"/>
</dbReference>
<dbReference type="STRING" id="1122619.GCA_000373745_00617"/>
<reference evidence="3 4" key="1">
    <citation type="submission" date="2018-06" db="EMBL/GenBank/DDBJ databases">
        <authorList>
            <consortium name="Pathogen Informatics"/>
            <person name="Doyle S."/>
        </authorList>
    </citation>
    <scope>NUCLEOTIDE SEQUENCE [LARGE SCALE GENOMIC DNA]</scope>
    <source>
        <strain evidence="3 4">NCTC11997</strain>
    </source>
</reference>
<dbReference type="Pfam" id="PF12697">
    <property type="entry name" value="Abhydrolase_6"/>
    <property type="match status" value="1"/>
</dbReference>
<gene>
    <name evidence="3" type="primary">cpo</name>
    <name evidence="2" type="ORF">I6G29_07520</name>
    <name evidence="3" type="ORF">NCTC11997_01565</name>
</gene>
<dbReference type="Proteomes" id="UP000254603">
    <property type="component" value="Unassembled WGS sequence"/>
</dbReference>
<dbReference type="OrthoDB" id="8543939at2"/>
<dbReference type="InterPro" id="IPR029058">
    <property type="entry name" value="AB_hydrolase_fold"/>
</dbReference>
<dbReference type="GO" id="GO:0016691">
    <property type="term" value="F:chloride peroxidase activity"/>
    <property type="evidence" value="ECO:0007669"/>
    <property type="project" value="UniProtKB-EC"/>
</dbReference>
<proteinExistence type="predicted"/>
<dbReference type="EMBL" id="UGSB01000001">
    <property type="protein sequence ID" value="SUA54642.1"/>
    <property type="molecule type" value="Genomic_DNA"/>
</dbReference>
<dbReference type="InterPro" id="IPR050228">
    <property type="entry name" value="Carboxylesterase_BioH"/>
</dbReference>